<keyword evidence="3" id="KW-0813">Transport</keyword>
<dbReference type="PANTHER" id="PTHR30451">
    <property type="entry name" value="OUTER MEMBRANE USHER PROTEIN"/>
    <property type="match status" value="1"/>
</dbReference>
<evidence type="ECO:0000256" key="2">
    <source>
        <dbReference type="ARBA" id="ARBA00008064"/>
    </source>
</evidence>
<keyword evidence="4" id="KW-1134">Transmembrane beta strand</keyword>
<evidence type="ECO:0000259" key="9">
    <source>
        <dbReference type="Pfam" id="PF13954"/>
    </source>
</evidence>
<proteinExistence type="inferred from homology"/>
<dbReference type="GO" id="GO:0009297">
    <property type="term" value="P:pilus assembly"/>
    <property type="evidence" value="ECO:0007669"/>
    <property type="project" value="InterPro"/>
</dbReference>
<evidence type="ECO:0000313" key="11">
    <source>
        <dbReference type="Proteomes" id="UP000281332"/>
    </source>
</evidence>
<evidence type="ECO:0000256" key="6">
    <source>
        <dbReference type="ARBA" id="ARBA00022729"/>
    </source>
</evidence>
<name>A0A3N4NXU8_9GAMM</name>
<keyword evidence="7" id="KW-0472">Membrane</keyword>
<keyword evidence="5" id="KW-0812">Transmembrane</keyword>
<evidence type="ECO:0000256" key="3">
    <source>
        <dbReference type="ARBA" id="ARBA00022448"/>
    </source>
</evidence>
<dbReference type="Pfam" id="PF00577">
    <property type="entry name" value="Usher"/>
    <property type="match status" value="1"/>
</dbReference>
<dbReference type="GO" id="GO:0009279">
    <property type="term" value="C:cell outer membrane"/>
    <property type="evidence" value="ECO:0007669"/>
    <property type="project" value="UniProtKB-SubCell"/>
</dbReference>
<dbReference type="SUPFAM" id="SSF141729">
    <property type="entry name" value="FimD N-terminal domain-like"/>
    <property type="match status" value="1"/>
</dbReference>
<dbReference type="Proteomes" id="UP000281332">
    <property type="component" value="Unassembled WGS sequence"/>
</dbReference>
<gene>
    <name evidence="10" type="ORF">BBB56_10200</name>
</gene>
<dbReference type="InterPro" id="IPR042186">
    <property type="entry name" value="FimD_plug_dom"/>
</dbReference>
<comment type="subcellular location">
    <subcellularLocation>
        <location evidence="1">Cell outer membrane</location>
        <topology evidence="1">Multi-pass membrane protein</topology>
    </subcellularLocation>
</comment>
<dbReference type="Gene3D" id="3.10.20.410">
    <property type="match status" value="1"/>
</dbReference>
<accession>A0A3N4NXU8</accession>
<evidence type="ECO:0000256" key="4">
    <source>
        <dbReference type="ARBA" id="ARBA00022452"/>
    </source>
</evidence>
<dbReference type="InterPro" id="IPR000015">
    <property type="entry name" value="Fimb_usher"/>
</dbReference>
<dbReference type="EMBL" id="RMVG01000006">
    <property type="protein sequence ID" value="RPE01232.1"/>
    <property type="molecule type" value="Genomic_DNA"/>
</dbReference>
<organism evidence="10 11">
    <name type="scientific">Candidatus Pantoea deserta</name>
    <dbReference type="NCBI Taxonomy" id="1869313"/>
    <lineage>
        <taxon>Bacteria</taxon>
        <taxon>Pseudomonadati</taxon>
        <taxon>Pseudomonadota</taxon>
        <taxon>Gammaproteobacteria</taxon>
        <taxon>Enterobacterales</taxon>
        <taxon>Erwiniaceae</taxon>
        <taxon>Pantoea</taxon>
    </lineage>
</organism>
<dbReference type="PANTHER" id="PTHR30451:SF8">
    <property type="entry name" value="FIMBRIAL USHER PROTEIN"/>
    <property type="match status" value="1"/>
</dbReference>
<sequence length="786" mass="85312">MKKILIITIFIYAAGSAATEKFDQDMLKELGYDASTSDLLSEAAHFLPGDHPTNIIINKQNKGIRVITFDQAGSPCWTEPLLSQLGIDPSRFDHRDPACLKPGADSDVRIEQHVERSSLELQVAADALLNEVQYATGGKALIVNYDARRYQYQPRAGSGYYSETLTSEVGANIEQWIFRSGQSYSSFDNQRNFSRLYSYAQRSLPEWSSMLQIGEITSADPIFSGIALTGAQMTPENASQRGSLNQVILDVLVAQAGTVEVWQGGILLKTFSVDAGMNTLTGISAINQQDDFLIVSYDAAGGRQQQSIPYIQARPVVTLIETGTSLVAGRLRLTENQYPVMMGSTGVFHNNIMALSVGALASEDYQAAAWRAGIRLSEHMLATLSQTYSFAHKASRERNNKQGIYQQAGLNLPVTDRLSLSGSASYRSRDYVDTSSSGSSKKTAGDTGQIKAQYAAGVSYSHASLGTVTFSGSQSHAWNGSDATGYTLGWGRSLGRVNLNLGLQKNRLSSDLRYEDSHYAYLNFSVPLGNNKNLRGWVNNNNGQVSTGAGYDHTVNDKFAWSLSGEQRQHKEASLASSATWTNKYTQLSGGMSRSESTTSYNAGARGGAVWHSDGLTFTPRATGDTFGIISLNSDHPDVEIRTPGGVVWSDRSGHAVVSWTAWQKNTVQINQHRLPENVEVPGGIIDVTPYRGAVVPVVMPAFSVRRALLTFQEGEEPAPGSPVKNAEGSLVAFVNEDNSLFLDNLPEGPLFSQRSDGSRCAIELVTPWTSTPGTLYASLTARCVM</sequence>
<dbReference type="GO" id="GO:0015473">
    <property type="term" value="F:fimbrial usher porin activity"/>
    <property type="evidence" value="ECO:0007669"/>
    <property type="project" value="InterPro"/>
</dbReference>
<evidence type="ECO:0000256" key="1">
    <source>
        <dbReference type="ARBA" id="ARBA00004571"/>
    </source>
</evidence>
<evidence type="ECO:0000256" key="8">
    <source>
        <dbReference type="ARBA" id="ARBA00023237"/>
    </source>
</evidence>
<evidence type="ECO:0000313" key="10">
    <source>
        <dbReference type="EMBL" id="RPE01232.1"/>
    </source>
</evidence>
<dbReference type="InterPro" id="IPR025885">
    <property type="entry name" value="PapC_N"/>
</dbReference>
<comment type="similarity">
    <text evidence="2">Belongs to the fimbrial export usher family.</text>
</comment>
<dbReference type="Pfam" id="PF13954">
    <property type="entry name" value="PapC_N"/>
    <property type="match status" value="1"/>
</dbReference>
<protein>
    <recommendedName>
        <fullName evidence="9">PapC N-terminal domain-containing protein</fullName>
    </recommendedName>
</protein>
<evidence type="ECO:0000256" key="7">
    <source>
        <dbReference type="ARBA" id="ARBA00023136"/>
    </source>
</evidence>
<dbReference type="AlphaFoldDB" id="A0A3N4NXU8"/>
<keyword evidence="11" id="KW-1185">Reference proteome</keyword>
<keyword evidence="8" id="KW-0998">Cell outer membrane</keyword>
<reference evidence="10 11" key="1">
    <citation type="submission" date="2018-11" db="EMBL/GenBank/DDBJ databases">
        <title>Whole genome sequencing of Pantoea sp. RIT388.</title>
        <authorList>
            <person name="Gan H.M."/>
            <person name="Hudson A.O."/>
        </authorList>
    </citation>
    <scope>NUCLEOTIDE SEQUENCE [LARGE SCALE GENOMIC DNA]</scope>
    <source>
        <strain evidence="10 11">RIT388</strain>
    </source>
</reference>
<keyword evidence="6" id="KW-0732">Signal</keyword>
<dbReference type="Gene3D" id="2.60.40.2610">
    <property type="entry name" value="Outer membrane usher protein FimD, plug domain"/>
    <property type="match status" value="1"/>
</dbReference>
<dbReference type="InterPro" id="IPR037224">
    <property type="entry name" value="PapC_N_sf"/>
</dbReference>
<evidence type="ECO:0000256" key="5">
    <source>
        <dbReference type="ARBA" id="ARBA00022692"/>
    </source>
</evidence>
<comment type="caution">
    <text evidence="10">The sequence shown here is derived from an EMBL/GenBank/DDBJ whole genome shotgun (WGS) entry which is preliminary data.</text>
</comment>
<feature type="domain" description="PapC N-terminal" evidence="9">
    <location>
        <begin position="21"/>
        <end position="146"/>
    </location>
</feature>
<dbReference type="RefSeq" id="WP_123800841.1">
    <property type="nucleotide sequence ID" value="NZ_RMVG01000006.1"/>
</dbReference>